<dbReference type="PANTHER" id="PTHR30371:SF0">
    <property type="entry name" value="SEC-INDEPENDENT PROTEIN TRANSLOCASE PROTEIN TATC, CHLOROPLASTIC-RELATED"/>
    <property type="match status" value="1"/>
</dbReference>
<dbReference type="InterPro" id="IPR002033">
    <property type="entry name" value="TatC"/>
</dbReference>
<keyword evidence="4 5" id="KW-0472">Membrane</keyword>
<comment type="function">
    <text evidence="5">Part of the twin-arginine translocation (Tat) system that transports large folded proteins containing a characteristic twin-arginine motif in their signal peptide across membranes.</text>
</comment>
<keyword evidence="5" id="KW-0813">Transport</keyword>
<dbReference type="AlphaFoldDB" id="A0A6A7K8I7"/>
<evidence type="ECO:0000256" key="5">
    <source>
        <dbReference type="HAMAP-Rule" id="MF_00902"/>
    </source>
</evidence>
<keyword evidence="7" id="KW-1185">Reference proteome</keyword>
<evidence type="ECO:0000256" key="1">
    <source>
        <dbReference type="ARBA" id="ARBA00004141"/>
    </source>
</evidence>
<sequence length="260" mass="29751">MSTVQNRRRRKKNTDLDKMSLIEHLTDLRKCLIIVIICFFIASLISFNFVQFFIDQLISLAVGYNFVYISPSELIMQYIKVALLVAIVATSPIILYQIWKFVCPGLKTREKVTMFFAFLSGFVFFCIGLAFSFFIVIPIMLQFFLTIDTTHVIEPMITIANYISFISSNLIIFGAIFEMPIITIVLTQLGLLKPQWLVKSRAIVAVVIFVIGAIITPPDVVSQILVAIPMLILYELSVVVCKLLEHRKRKRKKKLDLDDD</sequence>
<keyword evidence="5" id="KW-0653">Protein transport</keyword>
<dbReference type="GO" id="GO:0009977">
    <property type="term" value="F:proton motive force dependent protein transmembrane transporter activity"/>
    <property type="evidence" value="ECO:0007669"/>
    <property type="project" value="TreeGrafter"/>
</dbReference>
<feature type="transmembrane region" description="Helical" evidence="5">
    <location>
        <begin position="159"/>
        <end position="186"/>
    </location>
</feature>
<dbReference type="GO" id="GO:0033281">
    <property type="term" value="C:TAT protein transport complex"/>
    <property type="evidence" value="ECO:0007669"/>
    <property type="project" value="UniProtKB-UniRule"/>
</dbReference>
<accession>A0A6A7K8I7</accession>
<comment type="similarity">
    <text evidence="5">Belongs to the TatC family.</text>
</comment>
<gene>
    <name evidence="5 6" type="primary">tatC</name>
    <name evidence="6" type="ORF">GC105_08020</name>
</gene>
<name>A0A6A7K8I7_9FIRM</name>
<keyword evidence="5" id="KW-0811">Translocation</keyword>
<dbReference type="Proteomes" id="UP000440004">
    <property type="component" value="Unassembled WGS sequence"/>
</dbReference>
<dbReference type="GO" id="GO:0065002">
    <property type="term" value="P:intracellular protein transmembrane transport"/>
    <property type="evidence" value="ECO:0007669"/>
    <property type="project" value="TreeGrafter"/>
</dbReference>
<protein>
    <recommendedName>
        <fullName evidence="5">Sec-independent protein translocase protein TatC</fullName>
    </recommendedName>
</protein>
<proteinExistence type="inferred from homology"/>
<dbReference type="HAMAP" id="MF_00902">
    <property type="entry name" value="TatC"/>
    <property type="match status" value="1"/>
</dbReference>
<feature type="transmembrane region" description="Helical" evidence="5">
    <location>
        <begin position="74"/>
        <end position="95"/>
    </location>
</feature>
<feature type="transmembrane region" description="Helical" evidence="5">
    <location>
        <begin position="198"/>
        <end position="215"/>
    </location>
</feature>
<keyword evidence="3 5" id="KW-1133">Transmembrane helix</keyword>
<dbReference type="PRINTS" id="PR01840">
    <property type="entry name" value="TATCFAMILY"/>
</dbReference>
<evidence type="ECO:0000313" key="7">
    <source>
        <dbReference type="Proteomes" id="UP000440004"/>
    </source>
</evidence>
<evidence type="ECO:0000256" key="2">
    <source>
        <dbReference type="ARBA" id="ARBA00022692"/>
    </source>
</evidence>
<dbReference type="Pfam" id="PF00902">
    <property type="entry name" value="TatC"/>
    <property type="match status" value="1"/>
</dbReference>
<dbReference type="NCBIfam" id="TIGR00945">
    <property type="entry name" value="tatC"/>
    <property type="match status" value="1"/>
</dbReference>
<evidence type="ECO:0000256" key="3">
    <source>
        <dbReference type="ARBA" id="ARBA00022989"/>
    </source>
</evidence>
<dbReference type="PANTHER" id="PTHR30371">
    <property type="entry name" value="SEC-INDEPENDENT PROTEIN TRANSLOCASE PROTEIN TATC"/>
    <property type="match status" value="1"/>
</dbReference>
<organism evidence="6 7">
    <name type="scientific">Alkalibaculum sporogenes</name>
    <dbReference type="NCBI Taxonomy" id="2655001"/>
    <lineage>
        <taxon>Bacteria</taxon>
        <taxon>Bacillati</taxon>
        <taxon>Bacillota</taxon>
        <taxon>Clostridia</taxon>
        <taxon>Eubacteriales</taxon>
        <taxon>Eubacteriaceae</taxon>
        <taxon>Alkalibaculum</taxon>
    </lineage>
</organism>
<comment type="caution">
    <text evidence="6">The sequence shown here is derived from an EMBL/GenBank/DDBJ whole genome shotgun (WGS) entry which is preliminary data.</text>
</comment>
<dbReference type="GO" id="GO:0043953">
    <property type="term" value="P:protein transport by the Tat complex"/>
    <property type="evidence" value="ECO:0007669"/>
    <property type="project" value="UniProtKB-UniRule"/>
</dbReference>
<feature type="transmembrane region" description="Helical" evidence="5">
    <location>
        <begin position="115"/>
        <end position="139"/>
    </location>
</feature>
<keyword evidence="5" id="KW-1003">Cell membrane</keyword>
<evidence type="ECO:0000313" key="6">
    <source>
        <dbReference type="EMBL" id="MPW25734.1"/>
    </source>
</evidence>
<feature type="transmembrane region" description="Helical" evidence="5">
    <location>
        <begin position="31"/>
        <end position="54"/>
    </location>
</feature>
<feature type="transmembrane region" description="Helical" evidence="5">
    <location>
        <begin position="221"/>
        <end position="244"/>
    </location>
</feature>
<comment type="subunit">
    <text evidence="5">Forms a complex with TatA.</text>
</comment>
<reference evidence="6 7" key="1">
    <citation type="submission" date="2019-10" db="EMBL/GenBank/DDBJ databases">
        <title>Alkalibaculum tamaniensis sp.nov., a new alkaliphilic acetogen, isolated on methoxylated aromatics from a mud volcano.</title>
        <authorList>
            <person name="Khomyakova M.A."/>
            <person name="Merkel A.Y."/>
            <person name="Bonch-Osmolovskaya E.A."/>
            <person name="Slobodkin A.I."/>
        </authorList>
    </citation>
    <scope>NUCLEOTIDE SEQUENCE [LARGE SCALE GENOMIC DNA]</scope>
    <source>
        <strain evidence="6 7">M08DMB</strain>
    </source>
</reference>
<evidence type="ECO:0000256" key="4">
    <source>
        <dbReference type="ARBA" id="ARBA00023136"/>
    </source>
</evidence>
<comment type="subcellular location">
    <subcellularLocation>
        <location evidence="5">Cell membrane</location>
        <topology evidence="5">Multi-pass membrane protein</topology>
    </subcellularLocation>
    <subcellularLocation>
        <location evidence="1">Membrane</location>
        <topology evidence="1">Multi-pass membrane protein</topology>
    </subcellularLocation>
</comment>
<dbReference type="RefSeq" id="WP_152803489.1">
    <property type="nucleotide sequence ID" value="NZ_WHNX01000010.1"/>
</dbReference>
<keyword evidence="2 5" id="KW-0812">Transmembrane</keyword>
<dbReference type="EMBL" id="WHNX01000010">
    <property type="protein sequence ID" value="MPW25734.1"/>
    <property type="molecule type" value="Genomic_DNA"/>
</dbReference>